<keyword evidence="3" id="KW-1185">Reference proteome</keyword>
<dbReference type="Proteomes" id="UP000642144">
    <property type="component" value="Unassembled WGS sequence"/>
</dbReference>
<name>A0ABW9VT89_9BURK</name>
<dbReference type="InterPro" id="IPR033900">
    <property type="entry name" value="Gram_neg_porin_domain"/>
</dbReference>
<organism evidence="2 3">
    <name type="scientific">Duganella levis</name>
    <dbReference type="NCBI Taxonomy" id="2692169"/>
    <lineage>
        <taxon>Bacteria</taxon>
        <taxon>Pseudomonadati</taxon>
        <taxon>Pseudomonadota</taxon>
        <taxon>Betaproteobacteria</taxon>
        <taxon>Burkholderiales</taxon>
        <taxon>Oxalobacteraceae</taxon>
        <taxon>Telluria group</taxon>
        <taxon>Duganella</taxon>
    </lineage>
</organism>
<dbReference type="EMBL" id="WWCT01000001">
    <property type="protein sequence ID" value="MYN24847.1"/>
    <property type="molecule type" value="Genomic_DNA"/>
</dbReference>
<dbReference type="RefSeq" id="WP_161053007.1">
    <property type="nucleotide sequence ID" value="NZ_WWCT01000001.1"/>
</dbReference>
<evidence type="ECO:0000313" key="2">
    <source>
        <dbReference type="EMBL" id="MYN24847.1"/>
    </source>
</evidence>
<dbReference type="Pfam" id="PF13609">
    <property type="entry name" value="Porin_4"/>
    <property type="match status" value="1"/>
</dbReference>
<dbReference type="Gene3D" id="2.40.160.10">
    <property type="entry name" value="Porin"/>
    <property type="match status" value="1"/>
</dbReference>
<dbReference type="InterPro" id="IPR023614">
    <property type="entry name" value="Porin_dom_sf"/>
</dbReference>
<accession>A0ABW9VT89</accession>
<reference evidence="2 3" key="1">
    <citation type="submission" date="2019-12" db="EMBL/GenBank/DDBJ databases">
        <title>Novel species isolated from a subtropical stream in China.</title>
        <authorList>
            <person name="Lu H."/>
        </authorList>
    </citation>
    <scope>NUCLEOTIDE SEQUENCE [LARGE SCALE GENOMIC DNA]</scope>
    <source>
        <strain evidence="2 3">CY42W</strain>
    </source>
</reference>
<feature type="domain" description="Porin" evidence="1">
    <location>
        <begin position="2"/>
        <end position="94"/>
    </location>
</feature>
<sequence>MAGIDYTNNIMNSGLQGSRVQVASNQWGTLWWGLTLKTPLTDGWNGVAHLEIGFGTNDGQSNNNSSLFNRRSNVGVSNEQYGELTVGRQLMQLSVSKSSDRNHSSNSIFLGFIAANCSSSDRAAVHRNWVAT</sequence>
<proteinExistence type="predicted"/>
<comment type="caution">
    <text evidence="2">The sequence shown here is derived from an EMBL/GenBank/DDBJ whole genome shotgun (WGS) entry which is preliminary data.</text>
</comment>
<dbReference type="SUPFAM" id="SSF56935">
    <property type="entry name" value="Porins"/>
    <property type="match status" value="1"/>
</dbReference>
<evidence type="ECO:0000259" key="1">
    <source>
        <dbReference type="Pfam" id="PF13609"/>
    </source>
</evidence>
<evidence type="ECO:0000313" key="3">
    <source>
        <dbReference type="Proteomes" id="UP000642144"/>
    </source>
</evidence>
<gene>
    <name evidence="2" type="ORF">GTP69_00310</name>
</gene>
<protein>
    <submittedName>
        <fullName evidence="2">Porin</fullName>
    </submittedName>
</protein>